<comment type="catalytic activity">
    <reaction evidence="19">
        <text>10-formyltetrahydrofolyl-(gamma-L-Glu)(n) + L-glutamate + ATP = 10-formyltetrahydrofolyl-(gamma-L-Glu)(n+1) + ADP + phosphate + H(+)</text>
        <dbReference type="Rhea" id="RHEA:51904"/>
        <dbReference type="Rhea" id="RHEA-COMP:13088"/>
        <dbReference type="Rhea" id="RHEA-COMP:14300"/>
        <dbReference type="ChEBI" id="CHEBI:15378"/>
        <dbReference type="ChEBI" id="CHEBI:29985"/>
        <dbReference type="ChEBI" id="CHEBI:30616"/>
        <dbReference type="ChEBI" id="CHEBI:43474"/>
        <dbReference type="ChEBI" id="CHEBI:134413"/>
        <dbReference type="ChEBI" id="CHEBI:456216"/>
        <dbReference type="EC" id="6.3.2.17"/>
    </reaction>
</comment>
<evidence type="ECO:0000256" key="21">
    <source>
        <dbReference type="ARBA" id="ARBA00049161"/>
    </source>
</evidence>
<comment type="pathway">
    <text evidence="4">Cofactor biosynthesis; tetrahydrofolylpolyglutamate biosynthesis.</text>
</comment>
<evidence type="ECO:0000256" key="19">
    <source>
        <dbReference type="ARBA" id="ARBA00047808"/>
    </source>
</evidence>
<dbReference type="Pfam" id="PF02875">
    <property type="entry name" value="Mur_ligase_C"/>
    <property type="match status" value="1"/>
</dbReference>
<dbReference type="EC" id="6.3.2.17" evidence="7"/>
<dbReference type="AlphaFoldDB" id="A0LA36"/>
<evidence type="ECO:0000256" key="17">
    <source>
        <dbReference type="ARBA" id="ARBA00032510"/>
    </source>
</evidence>
<evidence type="ECO:0000256" key="16">
    <source>
        <dbReference type="ARBA" id="ARBA00030592"/>
    </source>
</evidence>
<dbReference type="PIRSF" id="PIRSF001563">
    <property type="entry name" value="Folylpolyglu_synth"/>
    <property type="match status" value="1"/>
</dbReference>
<dbReference type="InterPro" id="IPR036565">
    <property type="entry name" value="Mur-like_cat_sf"/>
</dbReference>
<dbReference type="STRING" id="156889.Mmc1_2329"/>
<comment type="catalytic activity">
    <reaction evidence="20">
        <text>(6R)-5,10-methylenetetrahydrofolyl-(gamma-L-Glu)(n) + L-glutamate + ATP = (6R)-5,10-methylenetetrahydrofolyl-(gamma-L-Glu)(n+1) + ADP + phosphate + H(+)</text>
        <dbReference type="Rhea" id="RHEA:51912"/>
        <dbReference type="Rhea" id="RHEA-COMP:13257"/>
        <dbReference type="Rhea" id="RHEA-COMP:13258"/>
        <dbReference type="ChEBI" id="CHEBI:15378"/>
        <dbReference type="ChEBI" id="CHEBI:29985"/>
        <dbReference type="ChEBI" id="CHEBI:30616"/>
        <dbReference type="ChEBI" id="CHEBI:43474"/>
        <dbReference type="ChEBI" id="CHEBI:136572"/>
        <dbReference type="ChEBI" id="CHEBI:456216"/>
        <dbReference type="EC" id="6.3.2.17"/>
    </reaction>
</comment>
<evidence type="ECO:0000313" key="24">
    <source>
        <dbReference type="EMBL" id="ABK44829.1"/>
    </source>
</evidence>
<protein>
    <recommendedName>
        <fullName evidence="8">Dihydrofolate synthase/folylpolyglutamate synthase</fullName>
        <ecNumber evidence="6">6.3.2.12</ecNumber>
        <ecNumber evidence="7">6.3.2.17</ecNumber>
    </recommendedName>
    <alternativeName>
        <fullName evidence="17">Folylpoly-gamma-glutamate synthetase-dihydrofolate synthetase</fullName>
    </alternativeName>
    <alternativeName>
        <fullName evidence="15">Folylpolyglutamate synthetase</fullName>
    </alternativeName>
    <alternativeName>
        <fullName evidence="16">Tetrahydrofolylpolyglutamate synthase</fullName>
    </alternativeName>
</protein>
<evidence type="ECO:0000256" key="13">
    <source>
        <dbReference type="ARBA" id="ARBA00022842"/>
    </source>
</evidence>
<dbReference type="InterPro" id="IPR018109">
    <property type="entry name" value="Folylpolyglutamate_synth_CS"/>
</dbReference>
<dbReference type="NCBIfam" id="TIGR01499">
    <property type="entry name" value="folC"/>
    <property type="match status" value="1"/>
</dbReference>
<evidence type="ECO:0000256" key="10">
    <source>
        <dbReference type="ARBA" id="ARBA00022723"/>
    </source>
</evidence>
<keyword evidence="12 22" id="KW-0067">ATP-binding</keyword>
<accession>A0LA36</accession>
<evidence type="ECO:0000256" key="1">
    <source>
        <dbReference type="ARBA" id="ARBA00001946"/>
    </source>
</evidence>
<comment type="similarity">
    <text evidence="5 22">Belongs to the folylpolyglutamate synthase family.</text>
</comment>
<dbReference type="EMBL" id="CP000471">
    <property type="protein sequence ID" value="ABK44829.1"/>
    <property type="molecule type" value="Genomic_DNA"/>
</dbReference>
<comment type="pathway">
    <text evidence="3">Cofactor biosynthesis; tetrahydrofolate biosynthesis; 7,8-dihydrofolate from 2-amino-4-hydroxy-6-hydroxymethyl-7,8-dihydropteridine diphosphate and 4-aminobenzoate: step 2/2.</text>
</comment>
<dbReference type="HOGENOM" id="CLU_015869_1_1_5"/>
<comment type="function">
    <text evidence="2">Functions in two distinct reactions of the de novo folate biosynthetic pathway. Catalyzes the addition of a glutamate residue to dihydropteroate (7,8-dihydropteroate or H2Pte) to form dihydrofolate (7,8-dihydrofolate monoglutamate or H2Pte-Glu). Also catalyzes successive additions of L-glutamate to tetrahydrofolate or 10-formyltetrahydrofolate or 5,10-methylenetetrahydrofolate, leading to folylpolyglutamate derivatives.</text>
</comment>
<dbReference type="GO" id="GO:0005737">
    <property type="term" value="C:cytoplasm"/>
    <property type="evidence" value="ECO:0007669"/>
    <property type="project" value="TreeGrafter"/>
</dbReference>
<evidence type="ECO:0000256" key="2">
    <source>
        <dbReference type="ARBA" id="ARBA00002714"/>
    </source>
</evidence>
<reference evidence="24 25" key="2">
    <citation type="journal article" date="2012" name="Int. J. Syst. Evol. Microbiol.">
        <title>Magnetococcus marinus gen. nov., sp. nov., a marine, magnetotactic bacterium that represents a novel lineage (Magnetococcaceae fam. nov.; Magnetococcales ord. nov.) at the base of the Alphaproteobacteria.</title>
        <authorList>
            <person name="Bazylinski D.A."/>
            <person name="Williams T.J."/>
            <person name="Lefevre C.T."/>
            <person name="Berg R.J."/>
            <person name="Zhang C.L."/>
            <person name="Bowser S.S."/>
            <person name="Dean A.J."/>
            <person name="Beveridge T.J."/>
        </authorList>
    </citation>
    <scope>NUCLEOTIDE SEQUENCE [LARGE SCALE GENOMIC DNA]</scope>
    <source>
        <strain evidence="25">ATCC BAA-1437 / JCM 17883 / MC-1</strain>
    </source>
</reference>
<evidence type="ECO:0000259" key="23">
    <source>
        <dbReference type="Pfam" id="PF02875"/>
    </source>
</evidence>
<dbReference type="GO" id="GO:0005524">
    <property type="term" value="F:ATP binding"/>
    <property type="evidence" value="ECO:0007669"/>
    <property type="project" value="UniProtKB-KW"/>
</dbReference>
<dbReference type="GO" id="GO:0046656">
    <property type="term" value="P:folic acid biosynthetic process"/>
    <property type="evidence" value="ECO:0007669"/>
    <property type="project" value="UniProtKB-KW"/>
</dbReference>
<evidence type="ECO:0000256" key="4">
    <source>
        <dbReference type="ARBA" id="ARBA00005150"/>
    </source>
</evidence>
<gene>
    <name evidence="24" type="ordered locus">Mmc1_2329</name>
</gene>
<dbReference type="Proteomes" id="UP000002586">
    <property type="component" value="Chromosome"/>
</dbReference>
<evidence type="ECO:0000256" key="15">
    <source>
        <dbReference type="ARBA" id="ARBA00030048"/>
    </source>
</evidence>
<evidence type="ECO:0000256" key="9">
    <source>
        <dbReference type="ARBA" id="ARBA00022598"/>
    </source>
</evidence>
<dbReference type="OrthoDB" id="9809356at2"/>
<evidence type="ECO:0000256" key="18">
    <source>
        <dbReference type="ARBA" id="ARBA00047493"/>
    </source>
</evidence>
<name>A0LA36_MAGMM</name>
<dbReference type="EC" id="6.3.2.12" evidence="6"/>
<dbReference type="FunFam" id="3.40.1190.10:FF:000011">
    <property type="entry name" value="Folylpolyglutamate synthase/dihydrofolate synthase"/>
    <property type="match status" value="1"/>
</dbReference>
<dbReference type="InterPro" id="IPR036615">
    <property type="entry name" value="Mur_ligase_C_dom_sf"/>
</dbReference>
<organism evidence="24 25">
    <name type="scientific">Magnetococcus marinus (strain ATCC BAA-1437 / JCM 17883 / MC-1)</name>
    <dbReference type="NCBI Taxonomy" id="156889"/>
    <lineage>
        <taxon>Bacteria</taxon>
        <taxon>Pseudomonadati</taxon>
        <taxon>Pseudomonadota</taxon>
        <taxon>Magnetococcia</taxon>
        <taxon>Magnetococcales</taxon>
        <taxon>Magnetococcaceae</taxon>
        <taxon>Magnetococcus</taxon>
    </lineage>
</organism>
<evidence type="ECO:0000256" key="20">
    <source>
        <dbReference type="ARBA" id="ARBA00049035"/>
    </source>
</evidence>
<sequence>MSASLSVLDALLAQSESRADCIIELKLARMLDLLQAMGNPQRRLGPVVHVAGTNGKGSVIAFFGAILRQAGRSVAAYTSPHLVTIHERIQYNGVPVEDALLRYYAQQVLALPQSQQATFFERLTATAFAVMAHWQASDPSLVVVLETGLGGRLDATNVVQPVLTAITAMGLDHQSYLGTSMAQIAQEKAGILKAGVPAVLAPAQDEALAVLVQQAQQVGAPVQVAGQDYRWGQNNEGAGWWYSDGVGQLMLPEPGLLGAHQYHNGAQAVAMVRQLVAQGWSVPSSAYAAGLTAVRWPGRLERVGDAPEVWLDGAHNPAGAQVCADFFRQYGRVDVMLFALMADKDVAGMLEPWLELVKTVVVVEPVGGRSMAAEGLAQAWRAVGVTAETAPSTEQGWQLARKKAGHAGKILVSGSLYLVGEVKKLL</sequence>
<comment type="cofactor">
    <cofactor evidence="1">
        <name>Mg(2+)</name>
        <dbReference type="ChEBI" id="CHEBI:18420"/>
    </cofactor>
</comment>
<dbReference type="PANTHER" id="PTHR11136:SF0">
    <property type="entry name" value="DIHYDROFOLATE SYNTHETASE-RELATED"/>
    <property type="match status" value="1"/>
</dbReference>
<dbReference type="InterPro" id="IPR004101">
    <property type="entry name" value="Mur_ligase_C"/>
</dbReference>
<dbReference type="Gene3D" id="3.40.1190.10">
    <property type="entry name" value="Mur-like, catalytic domain"/>
    <property type="match status" value="1"/>
</dbReference>
<keyword evidence="11 22" id="KW-0547">Nucleotide-binding</keyword>
<dbReference type="InterPro" id="IPR001645">
    <property type="entry name" value="Folylpolyglutamate_synth"/>
</dbReference>
<dbReference type="PROSITE" id="PS01012">
    <property type="entry name" value="FOLYLPOLYGLU_SYNT_2"/>
    <property type="match status" value="1"/>
</dbReference>
<keyword evidence="10" id="KW-0479">Metal-binding</keyword>
<proteinExistence type="inferred from homology"/>
<evidence type="ECO:0000256" key="5">
    <source>
        <dbReference type="ARBA" id="ARBA00008276"/>
    </source>
</evidence>
<dbReference type="GO" id="GO:0008841">
    <property type="term" value="F:dihydrofolate synthase activity"/>
    <property type="evidence" value="ECO:0007669"/>
    <property type="project" value="UniProtKB-EC"/>
</dbReference>
<dbReference type="SUPFAM" id="SSF53244">
    <property type="entry name" value="MurD-like peptide ligases, peptide-binding domain"/>
    <property type="match status" value="1"/>
</dbReference>
<evidence type="ECO:0000256" key="8">
    <source>
        <dbReference type="ARBA" id="ARBA00019357"/>
    </source>
</evidence>
<evidence type="ECO:0000256" key="7">
    <source>
        <dbReference type="ARBA" id="ARBA00013025"/>
    </source>
</evidence>
<dbReference type="SUPFAM" id="SSF53623">
    <property type="entry name" value="MurD-like peptide ligases, catalytic domain"/>
    <property type="match status" value="1"/>
</dbReference>
<dbReference type="PANTHER" id="PTHR11136">
    <property type="entry name" value="FOLYLPOLYGLUTAMATE SYNTHASE-RELATED"/>
    <property type="match status" value="1"/>
</dbReference>
<dbReference type="eggNOG" id="COG0285">
    <property type="taxonomic scope" value="Bacteria"/>
</dbReference>
<keyword evidence="14" id="KW-0289">Folate biosynthesis</keyword>
<evidence type="ECO:0000256" key="14">
    <source>
        <dbReference type="ARBA" id="ARBA00022909"/>
    </source>
</evidence>
<evidence type="ECO:0000313" key="25">
    <source>
        <dbReference type="Proteomes" id="UP000002586"/>
    </source>
</evidence>
<evidence type="ECO:0000256" key="6">
    <source>
        <dbReference type="ARBA" id="ARBA00013023"/>
    </source>
</evidence>
<keyword evidence="13" id="KW-0460">Magnesium</keyword>
<dbReference type="Gene3D" id="3.90.190.20">
    <property type="entry name" value="Mur ligase, C-terminal domain"/>
    <property type="match status" value="1"/>
</dbReference>
<comment type="catalytic activity">
    <reaction evidence="18">
        <text>(6S)-5,6,7,8-tetrahydrofolyl-(gamma-L-Glu)(n) + L-glutamate + ATP = (6S)-5,6,7,8-tetrahydrofolyl-(gamma-L-Glu)(n+1) + ADP + phosphate + H(+)</text>
        <dbReference type="Rhea" id="RHEA:10580"/>
        <dbReference type="Rhea" id="RHEA-COMP:14738"/>
        <dbReference type="Rhea" id="RHEA-COMP:14740"/>
        <dbReference type="ChEBI" id="CHEBI:15378"/>
        <dbReference type="ChEBI" id="CHEBI:29985"/>
        <dbReference type="ChEBI" id="CHEBI:30616"/>
        <dbReference type="ChEBI" id="CHEBI:43474"/>
        <dbReference type="ChEBI" id="CHEBI:141005"/>
        <dbReference type="ChEBI" id="CHEBI:456216"/>
        <dbReference type="EC" id="6.3.2.17"/>
    </reaction>
</comment>
<keyword evidence="9 22" id="KW-0436">Ligase</keyword>
<reference evidence="25" key="1">
    <citation type="journal article" date="2009" name="Appl. Environ. Microbiol.">
        <title>Complete genome sequence of the chemolithoautotrophic marine magnetotactic coccus strain MC-1.</title>
        <authorList>
            <person name="Schubbe S."/>
            <person name="Williams T.J."/>
            <person name="Xie G."/>
            <person name="Kiss H.E."/>
            <person name="Brettin T.S."/>
            <person name="Martinez D."/>
            <person name="Ross C.A."/>
            <person name="Schuler D."/>
            <person name="Cox B.L."/>
            <person name="Nealson K.H."/>
            <person name="Bazylinski D.A."/>
        </authorList>
    </citation>
    <scope>NUCLEOTIDE SEQUENCE [LARGE SCALE GENOMIC DNA]</scope>
    <source>
        <strain evidence="25">ATCC BAA-1437 / JCM 17883 / MC-1</strain>
    </source>
</reference>
<evidence type="ECO:0000256" key="3">
    <source>
        <dbReference type="ARBA" id="ARBA00004799"/>
    </source>
</evidence>
<dbReference type="GO" id="GO:0004326">
    <property type="term" value="F:tetrahydrofolylpolyglutamate synthase activity"/>
    <property type="evidence" value="ECO:0007669"/>
    <property type="project" value="UniProtKB-EC"/>
</dbReference>
<evidence type="ECO:0000256" key="12">
    <source>
        <dbReference type="ARBA" id="ARBA00022840"/>
    </source>
</evidence>
<evidence type="ECO:0000256" key="22">
    <source>
        <dbReference type="PIRNR" id="PIRNR001563"/>
    </source>
</evidence>
<dbReference type="GO" id="GO:0046872">
    <property type="term" value="F:metal ion binding"/>
    <property type="evidence" value="ECO:0007669"/>
    <property type="project" value="UniProtKB-KW"/>
</dbReference>
<dbReference type="RefSeq" id="WP_011713950.1">
    <property type="nucleotide sequence ID" value="NC_008576.1"/>
</dbReference>
<keyword evidence="25" id="KW-1185">Reference proteome</keyword>
<dbReference type="KEGG" id="mgm:Mmc1_2329"/>
<feature type="domain" description="Mur ligase C-terminal" evidence="23">
    <location>
        <begin position="298"/>
        <end position="415"/>
    </location>
</feature>
<comment type="catalytic activity">
    <reaction evidence="21">
        <text>7,8-dihydropteroate + L-glutamate + ATP = 7,8-dihydrofolate + ADP + phosphate + H(+)</text>
        <dbReference type="Rhea" id="RHEA:23584"/>
        <dbReference type="ChEBI" id="CHEBI:15378"/>
        <dbReference type="ChEBI" id="CHEBI:17839"/>
        <dbReference type="ChEBI" id="CHEBI:29985"/>
        <dbReference type="ChEBI" id="CHEBI:30616"/>
        <dbReference type="ChEBI" id="CHEBI:43474"/>
        <dbReference type="ChEBI" id="CHEBI:57451"/>
        <dbReference type="ChEBI" id="CHEBI:456216"/>
        <dbReference type="EC" id="6.3.2.12"/>
    </reaction>
</comment>
<evidence type="ECO:0000256" key="11">
    <source>
        <dbReference type="ARBA" id="ARBA00022741"/>
    </source>
</evidence>